<reference evidence="1 2" key="1">
    <citation type="journal article" date="2018" name="Nat. Biotechnol.">
        <title>A standardized bacterial taxonomy based on genome phylogeny substantially revises the tree of life.</title>
        <authorList>
            <person name="Parks D.H."/>
            <person name="Chuvochina M."/>
            <person name="Waite D.W."/>
            <person name="Rinke C."/>
            <person name="Skarshewski A."/>
            <person name="Chaumeil P.A."/>
            <person name="Hugenholtz P."/>
        </authorList>
    </citation>
    <scope>NUCLEOTIDE SEQUENCE [LARGE SCALE GENOMIC DNA]</scope>
    <source>
        <strain evidence="1">UBA9158</strain>
    </source>
</reference>
<name>A0A3C1KKU4_9GAMM</name>
<gene>
    <name evidence="1" type="ORF">DCP75_06235</name>
</gene>
<dbReference type="AlphaFoldDB" id="A0A3C1KKU4"/>
<protein>
    <submittedName>
        <fullName evidence="1">Uncharacterized protein</fullName>
    </submittedName>
</protein>
<organism evidence="1 2">
    <name type="scientific">Haliea salexigens</name>
    <dbReference type="NCBI Taxonomy" id="287487"/>
    <lineage>
        <taxon>Bacteria</taxon>
        <taxon>Pseudomonadati</taxon>
        <taxon>Pseudomonadota</taxon>
        <taxon>Gammaproteobacteria</taxon>
        <taxon>Cellvibrionales</taxon>
        <taxon>Halieaceae</taxon>
        <taxon>Haliea</taxon>
    </lineage>
</organism>
<accession>A0A3C1KKU4</accession>
<evidence type="ECO:0000313" key="1">
    <source>
        <dbReference type="EMBL" id="HAN27307.1"/>
    </source>
</evidence>
<dbReference type="EMBL" id="DMND01000085">
    <property type="protein sequence ID" value="HAN27307.1"/>
    <property type="molecule type" value="Genomic_DNA"/>
</dbReference>
<comment type="caution">
    <text evidence="1">The sequence shown here is derived from an EMBL/GenBank/DDBJ whole genome shotgun (WGS) entry which is preliminary data.</text>
</comment>
<evidence type="ECO:0000313" key="2">
    <source>
        <dbReference type="Proteomes" id="UP000259273"/>
    </source>
</evidence>
<dbReference type="Proteomes" id="UP000259273">
    <property type="component" value="Unassembled WGS sequence"/>
</dbReference>
<proteinExistence type="predicted"/>
<sequence>MQAQRGCRKRECPCAVRERTRERREARYYTLDIIWIIEGRAFCGKRNARIKKRLQLPLTRRLLLRDQ</sequence>